<dbReference type="AlphaFoldDB" id="B7QLQ9"/>
<gene>
    <name evidence="2" type="ORF">IscW_ISCW013641</name>
</gene>
<feature type="region of interest" description="Disordered" evidence="1">
    <location>
        <begin position="1"/>
        <end position="30"/>
    </location>
</feature>
<dbReference type="EnsemblMetazoa" id="ISCW013641-RA">
    <property type="protein sequence ID" value="ISCW013641-PA"/>
    <property type="gene ID" value="ISCW013641"/>
</dbReference>
<feature type="region of interest" description="Disordered" evidence="1">
    <location>
        <begin position="66"/>
        <end position="85"/>
    </location>
</feature>
<name>B7QLQ9_IXOSC</name>
<feature type="compositionally biased region" description="Low complexity" evidence="1">
    <location>
        <begin position="1"/>
        <end position="18"/>
    </location>
</feature>
<dbReference type="InParanoid" id="B7QLQ9"/>
<dbReference type="HOGENOM" id="CLU_2518990_0_0_1"/>
<organism>
    <name type="scientific">Ixodes scapularis</name>
    <name type="common">Black-legged tick</name>
    <name type="synonym">Deer tick</name>
    <dbReference type="NCBI Taxonomy" id="6945"/>
    <lineage>
        <taxon>Eukaryota</taxon>
        <taxon>Metazoa</taxon>
        <taxon>Ecdysozoa</taxon>
        <taxon>Arthropoda</taxon>
        <taxon>Chelicerata</taxon>
        <taxon>Arachnida</taxon>
        <taxon>Acari</taxon>
        <taxon>Parasitiformes</taxon>
        <taxon>Ixodida</taxon>
        <taxon>Ixodoidea</taxon>
        <taxon>Ixodidae</taxon>
        <taxon>Ixodinae</taxon>
        <taxon>Ixodes</taxon>
    </lineage>
</organism>
<feature type="non-terminal residue" evidence="2">
    <location>
        <position position="1"/>
    </location>
</feature>
<reference evidence="3" key="2">
    <citation type="submission" date="2020-05" db="UniProtKB">
        <authorList>
            <consortium name="EnsemblMetazoa"/>
        </authorList>
    </citation>
    <scope>IDENTIFICATION</scope>
    <source>
        <strain evidence="3">wikel</strain>
    </source>
</reference>
<evidence type="ECO:0000256" key="1">
    <source>
        <dbReference type="SAM" id="MobiDB-lite"/>
    </source>
</evidence>
<sequence length="85" mass="7983">TVPAAAYATAAGPSSAPAKDVSAGAETTTPSIPARAVPAISAPVIPAPTAPATPAVAPAGVLGVPAPVHVPAPPPLDHPQSPGYL</sequence>
<dbReference type="EMBL" id="DS967318">
    <property type="protein sequence ID" value="EEC19781.1"/>
    <property type="molecule type" value="Genomic_DNA"/>
</dbReference>
<feature type="compositionally biased region" description="Pro residues" evidence="1">
    <location>
        <begin position="68"/>
        <end position="77"/>
    </location>
</feature>
<feature type="non-terminal residue" evidence="2">
    <location>
        <position position="85"/>
    </location>
</feature>
<keyword evidence="4" id="KW-1185">Reference proteome</keyword>
<dbReference type="EMBL" id="ABJB010468193">
    <property type="status" value="NOT_ANNOTATED_CDS"/>
    <property type="molecule type" value="Genomic_DNA"/>
</dbReference>
<dbReference type="VEuPathDB" id="VectorBase:ISCW013641"/>
<proteinExistence type="predicted"/>
<dbReference type="PaxDb" id="6945-B7QLQ9"/>
<evidence type="ECO:0000313" key="4">
    <source>
        <dbReference type="Proteomes" id="UP000001555"/>
    </source>
</evidence>
<evidence type="ECO:0000313" key="3">
    <source>
        <dbReference type="EnsemblMetazoa" id="ISCW013641-PA"/>
    </source>
</evidence>
<evidence type="ECO:0000313" key="2">
    <source>
        <dbReference type="EMBL" id="EEC19781.1"/>
    </source>
</evidence>
<protein>
    <submittedName>
        <fullName evidence="2 3">Arabinogalactan protein, putative</fullName>
    </submittedName>
</protein>
<reference evidence="2 4" key="1">
    <citation type="submission" date="2008-03" db="EMBL/GenBank/DDBJ databases">
        <title>Annotation of Ixodes scapularis.</title>
        <authorList>
            <consortium name="Ixodes scapularis Genome Project Consortium"/>
            <person name="Caler E."/>
            <person name="Hannick L.I."/>
            <person name="Bidwell S."/>
            <person name="Joardar V."/>
            <person name="Thiagarajan M."/>
            <person name="Amedeo P."/>
            <person name="Galinsky K.J."/>
            <person name="Schobel S."/>
            <person name="Inman J."/>
            <person name="Hostetler J."/>
            <person name="Miller J."/>
            <person name="Hammond M."/>
            <person name="Megy K."/>
            <person name="Lawson D."/>
            <person name="Kodira C."/>
            <person name="Sutton G."/>
            <person name="Meyer J."/>
            <person name="Hill C.A."/>
            <person name="Birren B."/>
            <person name="Nene V."/>
            <person name="Collins F."/>
            <person name="Alarcon-Chaidez F."/>
            <person name="Wikel S."/>
            <person name="Strausberg R."/>
        </authorList>
    </citation>
    <scope>NUCLEOTIDE SEQUENCE [LARGE SCALE GENOMIC DNA]</scope>
    <source>
        <strain evidence="4">Wikel</strain>
        <strain evidence="2">Wikel colony</strain>
    </source>
</reference>
<dbReference type="Proteomes" id="UP000001555">
    <property type="component" value="Unassembled WGS sequence"/>
</dbReference>
<accession>B7QLQ9</accession>